<organism evidence="1 2">
    <name type="scientific">Peronosclerospora sorghi</name>
    <dbReference type="NCBI Taxonomy" id="230839"/>
    <lineage>
        <taxon>Eukaryota</taxon>
        <taxon>Sar</taxon>
        <taxon>Stramenopiles</taxon>
        <taxon>Oomycota</taxon>
        <taxon>Peronosporomycetes</taxon>
        <taxon>Peronosporales</taxon>
        <taxon>Peronosporaceae</taxon>
        <taxon>Peronosclerospora</taxon>
    </lineage>
</organism>
<reference evidence="1 2" key="1">
    <citation type="journal article" date="2022" name="bioRxiv">
        <title>The genome of the oomycete Peronosclerospora sorghi, a cosmopolitan pathogen of maize and sorghum, is inflated with dispersed pseudogenes.</title>
        <authorList>
            <person name="Fletcher K."/>
            <person name="Martin F."/>
            <person name="Isakeit T."/>
            <person name="Cavanaugh K."/>
            <person name="Magill C."/>
            <person name="Michelmore R."/>
        </authorList>
    </citation>
    <scope>NUCLEOTIDE SEQUENCE [LARGE SCALE GENOMIC DNA]</scope>
    <source>
        <strain evidence="1">P6</strain>
    </source>
</reference>
<protein>
    <submittedName>
        <fullName evidence="1">Uncharacterized protein</fullName>
    </submittedName>
</protein>
<evidence type="ECO:0000313" key="2">
    <source>
        <dbReference type="Proteomes" id="UP001163321"/>
    </source>
</evidence>
<evidence type="ECO:0000313" key="1">
    <source>
        <dbReference type="EMBL" id="KAI9921090.1"/>
    </source>
</evidence>
<keyword evidence="2" id="KW-1185">Reference proteome</keyword>
<dbReference type="Proteomes" id="UP001163321">
    <property type="component" value="Chromosome 1"/>
</dbReference>
<sequence length="148" mass="16281">MIHLGMETVPETPAGFQPCNRNRYPAGGSNKQPFGNFPQPQHAFGHIKQPMQWQGQQGFSAQHQPTHSTRPQYSGKFLLCKRTKAAMQNTTTFTNPNAYVTAALSSRVELSSITIVYEALCLDSSCRSGDFASAPQTSQTPANPFDLF</sequence>
<name>A0ACC0WQZ0_9STRA</name>
<accession>A0ACC0WQZ0</accession>
<comment type="caution">
    <text evidence="1">The sequence shown here is derived from an EMBL/GenBank/DDBJ whole genome shotgun (WGS) entry which is preliminary data.</text>
</comment>
<gene>
    <name evidence="1" type="ORF">PsorP6_001380</name>
</gene>
<dbReference type="EMBL" id="CM047580">
    <property type="protein sequence ID" value="KAI9921090.1"/>
    <property type="molecule type" value="Genomic_DNA"/>
</dbReference>
<proteinExistence type="predicted"/>